<accession>A0A0C3CH96</accession>
<reference evidence="2" key="2">
    <citation type="submission" date="2015-01" db="EMBL/GenBank/DDBJ databases">
        <title>Evolutionary Origins and Diversification of the Mycorrhizal Mutualists.</title>
        <authorList>
            <consortium name="DOE Joint Genome Institute"/>
            <consortium name="Mycorrhizal Genomics Consortium"/>
            <person name="Kohler A."/>
            <person name="Kuo A."/>
            <person name="Nagy L.G."/>
            <person name="Floudas D."/>
            <person name="Copeland A."/>
            <person name="Barry K.W."/>
            <person name="Cichocki N."/>
            <person name="Veneault-Fourrey C."/>
            <person name="LaButti K."/>
            <person name="Lindquist E.A."/>
            <person name="Lipzen A."/>
            <person name="Lundell T."/>
            <person name="Morin E."/>
            <person name="Murat C."/>
            <person name="Riley R."/>
            <person name="Ohm R."/>
            <person name="Sun H."/>
            <person name="Tunlid A."/>
            <person name="Henrissat B."/>
            <person name="Grigoriev I.V."/>
            <person name="Hibbett D.S."/>
            <person name="Martin F."/>
        </authorList>
    </citation>
    <scope>NUCLEOTIDE SEQUENCE [LARGE SCALE GENOMIC DNA]</scope>
    <source>
        <strain evidence="2">F 1598</strain>
    </source>
</reference>
<dbReference type="HOGENOM" id="CLU_2606840_0_0_1"/>
<proteinExistence type="predicted"/>
<sequence>MSEDIEPADNSFPAPTYRAQRFPLHHAIATIIDESHEGVIRAAHHRSHLDTSTGRQRFQSACFAGKLGEARCCAELCRF</sequence>
<keyword evidence="2" id="KW-1185">Reference proteome</keyword>
<name>A0A0C3CH96_PILCF</name>
<evidence type="ECO:0000313" key="2">
    <source>
        <dbReference type="Proteomes" id="UP000054166"/>
    </source>
</evidence>
<reference evidence="1 2" key="1">
    <citation type="submission" date="2014-04" db="EMBL/GenBank/DDBJ databases">
        <authorList>
            <consortium name="DOE Joint Genome Institute"/>
            <person name="Kuo A."/>
            <person name="Tarkka M."/>
            <person name="Buscot F."/>
            <person name="Kohler A."/>
            <person name="Nagy L.G."/>
            <person name="Floudas D."/>
            <person name="Copeland A."/>
            <person name="Barry K.W."/>
            <person name="Cichocki N."/>
            <person name="Veneault-Fourrey C."/>
            <person name="LaButti K."/>
            <person name="Lindquist E.A."/>
            <person name="Lipzen A."/>
            <person name="Lundell T."/>
            <person name="Morin E."/>
            <person name="Murat C."/>
            <person name="Sun H."/>
            <person name="Tunlid A."/>
            <person name="Henrissat B."/>
            <person name="Grigoriev I.V."/>
            <person name="Hibbett D.S."/>
            <person name="Martin F."/>
            <person name="Nordberg H.P."/>
            <person name="Cantor M.N."/>
            <person name="Hua S.X."/>
        </authorList>
    </citation>
    <scope>NUCLEOTIDE SEQUENCE [LARGE SCALE GENOMIC DNA]</scope>
    <source>
        <strain evidence="1 2">F 1598</strain>
    </source>
</reference>
<gene>
    <name evidence="1" type="ORF">PILCRDRAFT_813031</name>
</gene>
<protein>
    <submittedName>
        <fullName evidence="1">Uncharacterized protein</fullName>
    </submittedName>
</protein>
<evidence type="ECO:0000313" key="1">
    <source>
        <dbReference type="EMBL" id="KIM89122.1"/>
    </source>
</evidence>
<dbReference type="AlphaFoldDB" id="A0A0C3CH96"/>
<organism evidence="1 2">
    <name type="scientific">Piloderma croceum (strain F 1598)</name>
    <dbReference type="NCBI Taxonomy" id="765440"/>
    <lineage>
        <taxon>Eukaryota</taxon>
        <taxon>Fungi</taxon>
        <taxon>Dikarya</taxon>
        <taxon>Basidiomycota</taxon>
        <taxon>Agaricomycotina</taxon>
        <taxon>Agaricomycetes</taxon>
        <taxon>Agaricomycetidae</taxon>
        <taxon>Atheliales</taxon>
        <taxon>Atheliaceae</taxon>
        <taxon>Piloderma</taxon>
    </lineage>
</organism>
<dbReference type="EMBL" id="KN832975">
    <property type="protein sequence ID" value="KIM89122.1"/>
    <property type="molecule type" value="Genomic_DNA"/>
</dbReference>
<dbReference type="Proteomes" id="UP000054166">
    <property type="component" value="Unassembled WGS sequence"/>
</dbReference>
<dbReference type="InParanoid" id="A0A0C3CH96"/>